<keyword evidence="6" id="KW-1185">Reference proteome</keyword>
<comment type="caution">
    <text evidence="4">The sequence shown here is derived from an EMBL/GenBank/DDBJ whole genome shotgun (WGS) entry which is preliminary data.</text>
</comment>
<dbReference type="PANTHER" id="PTHR34978">
    <property type="entry name" value="POSSIBLE SENSOR-TRANSDUCER PROTEIN BLAR"/>
    <property type="match status" value="1"/>
</dbReference>
<evidence type="ECO:0000256" key="1">
    <source>
        <dbReference type="SAM" id="Phobius"/>
    </source>
</evidence>
<feature type="transmembrane region" description="Helical" evidence="1">
    <location>
        <begin position="110"/>
        <end position="130"/>
    </location>
</feature>
<reference evidence="4" key="2">
    <citation type="submission" date="2015-07" db="EMBL/GenBank/DDBJ databases">
        <title>MeaNS - Measles Nucleotide Surveillance Program.</title>
        <authorList>
            <person name="Tran T."/>
            <person name="Druce J."/>
        </authorList>
    </citation>
    <scope>NUCLEOTIDE SEQUENCE</scope>
    <source>
        <strain evidence="4">DSM 9887</strain>
    </source>
</reference>
<keyword evidence="1" id="KW-0472">Membrane</keyword>
<dbReference type="CDD" id="cd07341">
    <property type="entry name" value="M56_BlaR1_MecR1_like"/>
    <property type="match status" value="1"/>
</dbReference>
<evidence type="ECO:0000259" key="2">
    <source>
        <dbReference type="Pfam" id="PF05569"/>
    </source>
</evidence>
<dbReference type="InterPro" id="IPR052173">
    <property type="entry name" value="Beta-lactam_resp_regulator"/>
</dbReference>
<organism evidence="4 5">
    <name type="scientific">Brevibacillus reuszeri</name>
    <dbReference type="NCBI Taxonomy" id="54915"/>
    <lineage>
        <taxon>Bacteria</taxon>
        <taxon>Bacillati</taxon>
        <taxon>Bacillota</taxon>
        <taxon>Bacilli</taxon>
        <taxon>Bacillales</taxon>
        <taxon>Paenibacillaceae</taxon>
        <taxon>Brevibacillus</taxon>
    </lineage>
</organism>
<evidence type="ECO:0000313" key="6">
    <source>
        <dbReference type="Proteomes" id="UP000319578"/>
    </source>
</evidence>
<reference evidence="3 6" key="3">
    <citation type="submission" date="2019-06" db="EMBL/GenBank/DDBJ databases">
        <title>Whole genome shotgun sequence of Brevibacillus reuszeri NBRC 15719.</title>
        <authorList>
            <person name="Hosoyama A."/>
            <person name="Uohara A."/>
            <person name="Ohji S."/>
            <person name="Ichikawa N."/>
        </authorList>
    </citation>
    <scope>NUCLEOTIDE SEQUENCE [LARGE SCALE GENOMIC DNA]</scope>
    <source>
        <strain evidence="3 6">NBRC 15719</strain>
    </source>
</reference>
<dbReference type="PATRIC" id="fig|54915.3.peg.3534"/>
<evidence type="ECO:0000313" key="3">
    <source>
        <dbReference type="EMBL" id="GED67105.1"/>
    </source>
</evidence>
<dbReference type="Proteomes" id="UP000036834">
    <property type="component" value="Unassembled WGS sequence"/>
</dbReference>
<keyword evidence="1" id="KW-1133">Transmembrane helix</keyword>
<proteinExistence type="predicted"/>
<sequence length="431" mass="48495">MMTFLMSLMIGSFVGTIIWIVQSSIKPVTQKIFSQTWHYYTGLIPVFFLLGGSEILSRMISFLGSIVAVTDTSSRTSMIAEQYIPAQPTLSSLINQQFDNLLRLPYLSEMVLFVIVLWAAGAIIFLVSNVKNYYKFKFLIFAESRVCDTLQCPVQVIVSAHATTPMLIGLWKPMIVLPDTQLEDKELALILSHELVHLQRCDLFVKLLVLVANAVHWFNPVTYLINKQMNMQCELACDEKVVKGMDAESRRLYGEMILSMLEYGVNQRNIVFTSSFSNSKRYIKRRLSNLMKGQETKRSILLMSFVALFVLIGAGGLAAYVAKTTLPVDFLSEKARRVVAPLTTVSSGYNKINVKDIDGTMVAYDKNGNRLPATPKGSDAPEKLTDKELVDRIKKHLEKQLPVPEGYLEALPQNERDALNEAYSIQLHSSN</sequence>
<dbReference type="PANTHER" id="PTHR34978:SF3">
    <property type="entry name" value="SLR0241 PROTEIN"/>
    <property type="match status" value="1"/>
</dbReference>
<protein>
    <recommendedName>
        <fullName evidence="2">Peptidase M56 domain-containing protein</fullName>
    </recommendedName>
</protein>
<dbReference type="Proteomes" id="UP000319578">
    <property type="component" value="Unassembled WGS sequence"/>
</dbReference>
<dbReference type="Pfam" id="PF05569">
    <property type="entry name" value="Peptidase_M56"/>
    <property type="match status" value="1"/>
</dbReference>
<dbReference type="RefSeq" id="WP_049740497.1">
    <property type="nucleotide sequence ID" value="NZ_BJON01000003.1"/>
</dbReference>
<accession>A0A0K9YS12</accession>
<dbReference type="EMBL" id="LGIQ01000009">
    <property type="protein sequence ID" value="KNB71461.1"/>
    <property type="molecule type" value="Genomic_DNA"/>
</dbReference>
<evidence type="ECO:0000313" key="5">
    <source>
        <dbReference type="Proteomes" id="UP000036834"/>
    </source>
</evidence>
<feature type="transmembrane region" description="Helical" evidence="1">
    <location>
        <begin position="300"/>
        <end position="322"/>
    </location>
</feature>
<name>A0A0K9YS12_9BACL</name>
<feature type="domain" description="Peptidase M56" evidence="2">
    <location>
        <begin position="10"/>
        <end position="290"/>
    </location>
</feature>
<feature type="transmembrane region" description="Helical" evidence="1">
    <location>
        <begin position="6"/>
        <end position="25"/>
    </location>
</feature>
<evidence type="ECO:0000313" key="4">
    <source>
        <dbReference type="EMBL" id="KNB71461.1"/>
    </source>
</evidence>
<dbReference type="InterPro" id="IPR008756">
    <property type="entry name" value="Peptidase_M56"/>
</dbReference>
<gene>
    <name evidence="4" type="ORF">ADS79_22040</name>
    <name evidence="3" type="ORF">BRE01_08070</name>
</gene>
<dbReference type="STRING" id="54915.ADS79_22040"/>
<reference evidence="5" key="1">
    <citation type="submission" date="2015-07" db="EMBL/GenBank/DDBJ databases">
        <title>Genome sequencing project for genomic taxonomy and phylogenomics of Bacillus-like bacteria.</title>
        <authorList>
            <person name="Liu B."/>
            <person name="Wang J."/>
            <person name="Zhu Y."/>
            <person name="Liu G."/>
            <person name="Chen Q."/>
            <person name="Chen Z."/>
            <person name="Lan J."/>
            <person name="Che J."/>
            <person name="Ge C."/>
            <person name="Shi H."/>
            <person name="Pan Z."/>
            <person name="Liu X."/>
        </authorList>
    </citation>
    <scope>NUCLEOTIDE SEQUENCE [LARGE SCALE GENOMIC DNA]</scope>
    <source>
        <strain evidence="5">DSM 9887</strain>
    </source>
</reference>
<dbReference type="AlphaFoldDB" id="A0A0K9YS12"/>
<feature type="transmembrane region" description="Helical" evidence="1">
    <location>
        <begin position="37"/>
        <end position="56"/>
    </location>
</feature>
<dbReference type="EMBL" id="BJON01000003">
    <property type="protein sequence ID" value="GED67105.1"/>
    <property type="molecule type" value="Genomic_DNA"/>
</dbReference>
<keyword evidence="1" id="KW-0812">Transmembrane</keyword>
<dbReference type="OrthoDB" id="9770467at2"/>